<dbReference type="Proteomes" id="UP000296049">
    <property type="component" value="Unassembled WGS sequence"/>
</dbReference>
<reference evidence="2" key="1">
    <citation type="journal article" date="2013" name="Nat. Genet.">
        <title>The duck genome and transcriptome provide insight into an avian influenza virus reservoir species.</title>
        <authorList>
            <person name="Huang Y."/>
            <person name="Li Y."/>
            <person name="Burt D.W."/>
            <person name="Chen H."/>
            <person name="Zhang Y."/>
            <person name="Qian W."/>
            <person name="Kim H."/>
            <person name="Gan S."/>
            <person name="Zhao Y."/>
            <person name="Li J."/>
            <person name="Yi K."/>
            <person name="Feng H."/>
            <person name="Zhu P."/>
            <person name="Li B."/>
            <person name="Liu Q."/>
            <person name="Fairley S."/>
            <person name="Magor K.E."/>
            <person name="Du Z."/>
            <person name="Hu X."/>
            <person name="Goodman L."/>
            <person name="Tafer H."/>
            <person name="Vignal A."/>
            <person name="Lee T."/>
            <person name="Kim K.W."/>
            <person name="Sheng Z."/>
            <person name="An Y."/>
            <person name="Searle S."/>
            <person name="Herrero J."/>
            <person name="Groenen M.A."/>
            <person name="Crooijmans R.P."/>
            <person name="Faraut T."/>
            <person name="Cai Q."/>
            <person name="Webster R.G."/>
            <person name="Aldridge J.R."/>
            <person name="Warren W.C."/>
            <person name="Bartschat S."/>
            <person name="Kehr S."/>
            <person name="Marz M."/>
            <person name="Stadler P.F."/>
            <person name="Smith J."/>
            <person name="Kraus R.H."/>
            <person name="Zhao Y."/>
            <person name="Ren L."/>
            <person name="Fei J."/>
            <person name="Morisson M."/>
            <person name="Kaiser P."/>
            <person name="Griffin D.K."/>
            <person name="Rao M."/>
            <person name="Pitel F."/>
            <person name="Wang J."/>
            <person name="Li N."/>
        </authorList>
    </citation>
    <scope>NUCLEOTIDE SEQUENCE [LARGE SCALE GENOMIC DNA]</scope>
</reference>
<keyword evidence="2" id="KW-1185">Reference proteome</keyword>
<sequence>MQLLPRVNAMKCVNELVLLIYVSQSLQVTGNCSYLKPIQKGKDNNCLARQELYAEAVALAARLVHVMGAAT</sequence>
<dbReference type="EMBL" id="KB743228">
    <property type="protein sequence ID" value="EOB00136.1"/>
    <property type="molecule type" value="Genomic_DNA"/>
</dbReference>
<organism evidence="1 2">
    <name type="scientific">Anas platyrhynchos</name>
    <name type="common">Mallard</name>
    <name type="synonym">Anas boschas</name>
    <dbReference type="NCBI Taxonomy" id="8839"/>
    <lineage>
        <taxon>Eukaryota</taxon>
        <taxon>Metazoa</taxon>
        <taxon>Chordata</taxon>
        <taxon>Craniata</taxon>
        <taxon>Vertebrata</taxon>
        <taxon>Euteleostomi</taxon>
        <taxon>Archelosauria</taxon>
        <taxon>Archosauria</taxon>
        <taxon>Dinosauria</taxon>
        <taxon>Saurischia</taxon>
        <taxon>Theropoda</taxon>
        <taxon>Coelurosauria</taxon>
        <taxon>Aves</taxon>
        <taxon>Neognathae</taxon>
        <taxon>Galloanserae</taxon>
        <taxon>Anseriformes</taxon>
        <taxon>Anatidae</taxon>
        <taxon>Anatinae</taxon>
        <taxon>Anas</taxon>
    </lineage>
</organism>
<name>R0JRU5_ANAPL</name>
<proteinExistence type="predicted"/>
<evidence type="ECO:0000313" key="2">
    <source>
        <dbReference type="Proteomes" id="UP000296049"/>
    </source>
</evidence>
<accession>R0JRU5</accession>
<dbReference type="AlphaFoldDB" id="R0JRU5"/>
<protein>
    <submittedName>
        <fullName evidence="1">Uncharacterized protein</fullName>
    </submittedName>
</protein>
<gene>
    <name evidence="1" type="ORF">Anapl_06911</name>
</gene>
<evidence type="ECO:0000313" key="1">
    <source>
        <dbReference type="EMBL" id="EOB00136.1"/>
    </source>
</evidence>